<dbReference type="PANTHER" id="PTHR28069:SF2">
    <property type="entry name" value="GH20023P"/>
    <property type="match status" value="1"/>
</dbReference>
<keyword evidence="1" id="KW-0479">Metal-binding</keyword>
<dbReference type="InterPro" id="IPR002893">
    <property type="entry name" value="Znf_MYND"/>
</dbReference>
<evidence type="ECO:0000256" key="3">
    <source>
        <dbReference type="ARBA" id="ARBA00022833"/>
    </source>
</evidence>
<dbReference type="Pfam" id="PF01753">
    <property type="entry name" value="zf-MYND"/>
    <property type="match status" value="1"/>
</dbReference>
<protein>
    <recommendedName>
        <fullName evidence="4">MYND-type domain-containing protein</fullName>
    </recommendedName>
</protein>
<accession>A0ABP1N9Z1</accession>
<dbReference type="SUPFAM" id="SSF144232">
    <property type="entry name" value="HIT/MYND zinc finger-like"/>
    <property type="match status" value="1"/>
</dbReference>
<keyword evidence="3" id="KW-0862">Zinc</keyword>
<dbReference type="Gene3D" id="6.10.140.2220">
    <property type="match status" value="1"/>
</dbReference>
<evidence type="ECO:0000256" key="2">
    <source>
        <dbReference type="ARBA" id="ARBA00022771"/>
    </source>
</evidence>
<proteinExistence type="predicted"/>
<dbReference type="InterPro" id="IPR046824">
    <property type="entry name" value="Mss51-like_C"/>
</dbReference>
<keyword evidence="6" id="KW-1185">Reference proteome</keyword>
<dbReference type="PANTHER" id="PTHR28069">
    <property type="entry name" value="GH20023P"/>
    <property type="match status" value="1"/>
</dbReference>
<gene>
    <name evidence="5" type="ORF">XYLVIOL_LOCUS2628</name>
</gene>
<organism evidence="5 6">
    <name type="scientific">Xylocopa violacea</name>
    <name type="common">Violet carpenter bee</name>
    <name type="synonym">Apis violacea</name>
    <dbReference type="NCBI Taxonomy" id="135666"/>
    <lineage>
        <taxon>Eukaryota</taxon>
        <taxon>Metazoa</taxon>
        <taxon>Ecdysozoa</taxon>
        <taxon>Arthropoda</taxon>
        <taxon>Hexapoda</taxon>
        <taxon>Insecta</taxon>
        <taxon>Pterygota</taxon>
        <taxon>Neoptera</taxon>
        <taxon>Endopterygota</taxon>
        <taxon>Hymenoptera</taxon>
        <taxon>Apocrita</taxon>
        <taxon>Aculeata</taxon>
        <taxon>Apoidea</taxon>
        <taxon>Anthophila</taxon>
        <taxon>Apidae</taxon>
        <taxon>Xylocopa</taxon>
        <taxon>Xylocopa</taxon>
    </lineage>
</organism>
<evidence type="ECO:0000256" key="1">
    <source>
        <dbReference type="ARBA" id="ARBA00022723"/>
    </source>
</evidence>
<evidence type="ECO:0000313" key="6">
    <source>
        <dbReference type="Proteomes" id="UP001642520"/>
    </source>
</evidence>
<evidence type="ECO:0000313" key="5">
    <source>
        <dbReference type="EMBL" id="CAL7937307.1"/>
    </source>
</evidence>
<dbReference type="Proteomes" id="UP001642520">
    <property type="component" value="Unassembled WGS sequence"/>
</dbReference>
<dbReference type="PROSITE" id="PS01360">
    <property type="entry name" value="ZF_MYND_1"/>
    <property type="match status" value="1"/>
</dbReference>
<sequence>MGRKKSRRRGDFGGGKSIDCKGNEEAKSVGIPIGVRSRLTYPLVVDDDDDEDESVVMVIRPRFVFVSSLCAVCSKRSRLFCERCRMVSYCSAKHRTQGLAKHGELCVPLGEIRASIASISRDLDPEEYRVYRLELLARLESRIARPLELWEKEIVLYPRVCRLCRRFSEKEICCADCGMEIFCAEHSDEHKTWCEQFQVYQRFLFLQRNHDDCVAPKIPNVRERMFVASAERSFDELMRKLYGNWSKYYREMDCYTYCTLSHMCTIPLTALYSMQISCPEWESKLEWTVHVVGAEFEFEGVNLRVWEKLFLHFLPNLRRLRLVLIGPELRLPSGVPRELLSTVKVCNACQAAGKTVRVSFKPETLYHEFVSRDEPDLICAFNPGLYRKTGFAGRDTWFETIRVFCGKSVPVAVTSYTADEMLWEIARINSVANVEVLLEPRQNPYASIKPDRNFVTDNSNPLIYKNYHIVVIKGKSVLL</sequence>
<feature type="domain" description="MYND-type" evidence="4">
    <location>
        <begin position="70"/>
        <end position="106"/>
    </location>
</feature>
<dbReference type="EMBL" id="CAXAJV020001287">
    <property type="protein sequence ID" value="CAL7937307.1"/>
    <property type="molecule type" value="Genomic_DNA"/>
</dbReference>
<evidence type="ECO:0000259" key="4">
    <source>
        <dbReference type="PROSITE" id="PS01360"/>
    </source>
</evidence>
<keyword evidence="2" id="KW-0863">Zinc-finger</keyword>
<comment type="caution">
    <text evidence="5">The sequence shown here is derived from an EMBL/GenBank/DDBJ whole genome shotgun (WGS) entry which is preliminary data.</text>
</comment>
<dbReference type="Pfam" id="PF20179">
    <property type="entry name" value="MSS51_C"/>
    <property type="match status" value="1"/>
</dbReference>
<name>A0ABP1N9Z1_XYLVO</name>
<reference evidence="5 6" key="1">
    <citation type="submission" date="2024-08" db="EMBL/GenBank/DDBJ databases">
        <authorList>
            <person name="Will J Nash"/>
            <person name="Angela Man"/>
            <person name="Seanna McTaggart"/>
            <person name="Kendall Baker"/>
            <person name="Tom Barker"/>
            <person name="Leah Catchpole"/>
            <person name="Alex Durrant"/>
            <person name="Karim Gharbi"/>
            <person name="Naomi Irish"/>
            <person name="Gemy Kaithakottil"/>
            <person name="Debby Ku"/>
            <person name="Aaliyah Providence"/>
            <person name="Felix Shaw"/>
            <person name="David Swarbreck"/>
            <person name="Chris Watkins"/>
            <person name="Ann M. McCartney"/>
            <person name="Giulio Formenti"/>
            <person name="Alice Mouton"/>
            <person name="Noel Vella"/>
            <person name="Bjorn M von Reumont"/>
            <person name="Adriana Vella"/>
            <person name="Wilfried Haerty"/>
        </authorList>
    </citation>
    <scope>NUCLEOTIDE SEQUENCE [LARGE SCALE GENOMIC DNA]</scope>
</reference>